<keyword evidence="3" id="KW-1185">Reference proteome</keyword>
<proteinExistence type="predicted"/>
<dbReference type="Proteomes" id="UP000237105">
    <property type="component" value="Unassembled WGS sequence"/>
</dbReference>
<feature type="non-terminal residue" evidence="2">
    <location>
        <position position="1"/>
    </location>
</feature>
<name>A0A2P5C9H7_PARAD</name>
<dbReference type="AlphaFoldDB" id="A0A2P5C9H7"/>
<feature type="compositionally biased region" description="Basic and acidic residues" evidence="1">
    <location>
        <begin position="110"/>
        <end position="126"/>
    </location>
</feature>
<evidence type="ECO:0000313" key="3">
    <source>
        <dbReference type="Proteomes" id="UP000237105"/>
    </source>
</evidence>
<comment type="caution">
    <text evidence="2">The sequence shown here is derived from an EMBL/GenBank/DDBJ whole genome shotgun (WGS) entry which is preliminary data.</text>
</comment>
<evidence type="ECO:0000313" key="2">
    <source>
        <dbReference type="EMBL" id="PON57697.1"/>
    </source>
</evidence>
<dbReference type="EMBL" id="JXTB01000157">
    <property type="protein sequence ID" value="PON57697.1"/>
    <property type="molecule type" value="Genomic_DNA"/>
</dbReference>
<gene>
    <name evidence="2" type="ORF">PanWU01x14_172450</name>
</gene>
<evidence type="ECO:0000256" key="1">
    <source>
        <dbReference type="SAM" id="MobiDB-lite"/>
    </source>
</evidence>
<dbReference type="OrthoDB" id="10416759at2759"/>
<sequence>VILSTSSDVLLEQLGRSLSPESRRGLFERKLGFGALNLNRRFGGVGRPILVGTRQGFHIELPTPPIDGGRLLLPGLMVRVARNRGGPEIVFVKRRFRWQEMKRIGGGGGGDDRGHESRAHFPDPRSARMSRRRRRRRRCRSCCGRRRIGSHSTRCKNFNPQVAHD</sequence>
<protein>
    <submittedName>
        <fullName evidence="2">Uncharacterized protein</fullName>
    </submittedName>
</protein>
<organism evidence="2 3">
    <name type="scientific">Parasponia andersonii</name>
    <name type="common">Sponia andersonii</name>
    <dbReference type="NCBI Taxonomy" id="3476"/>
    <lineage>
        <taxon>Eukaryota</taxon>
        <taxon>Viridiplantae</taxon>
        <taxon>Streptophyta</taxon>
        <taxon>Embryophyta</taxon>
        <taxon>Tracheophyta</taxon>
        <taxon>Spermatophyta</taxon>
        <taxon>Magnoliopsida</taxon>
        <taxon>eudicotyledons</taxon>
        <taxon>Gunneridae</taxon>
        <taxon>Pentapetalae</taxon>
        <taxon>rosids</taxon>
        <taxon>fabids</taxon>
        <taxon>Rosales</taxon>
        <taxon>Cannabaceae</taxon>
        <taxon>Parasponia</taxon>
    </lineage>
</organism>
<accession>A0A2P5C9H7</accession>
<reference evidence="3" key="1">
    <citation type="submission" date="2016-06" db="EMBL/GenBank/DDBJ databases">
        <title>Parallel loss of symbiosis genes in relatives of nitrogen-fixing non-legume Parasponia.</title>
        <authorList>
            <person name="Van Velzen R."/>
            <person name="Holmer R."/>
            <person name="Bu F."/>
            <person name="Rutten L."/>
            <person name="Van Zeijl A."/>
            <person name="Liu W."/>
            <person name="Santuari L."/>
            <person name="Cao Q."/>
            <person name="Sharma T."/>
            <person name="Shen D."/>
            <person name="Roswanjaya Y."/>
            <person name="Wardhani T."/>
            <person name="Kalhor M.S."/>
            <person name="Jansen J."/>
            <person name="Van den Hoogen J."/>
            <person name="Gungor B."/>
            <person name="Hartog M."/>
            <person name="Hontelez J."/>
            <person name="Verver J."/>
            <person name="Yang W.-C."/>
            <person name="Schijlen E."/>
            <person name="Repin R."/>
            <person name="Schilthuizen M."/>
            <person name="Schranz E."/>
            <person name="Heidstra R."/>
            <person name="Miyata K."/>
            <person name="Fedorova E."/>
            <person name="Kohlen W."/>
            <person name="Bisseling T."/>
            <person name="Smit S."/>
            <person name="Geurts R."/>
        </authorList>
    </citation>
    <scope>NUCLEOTIDE SEQUENCE [LARGE SCALE GENOMIC DNA]</scope>
    <source>
        <strain evidence="3">cv. WU1-14</strain>
    </source>
</reference>
<feature type="compositionally biased region" description="Basic residues" evidence="1">
    <location>
        <begin position="128"/>
        <end position="138"/>
    </location>
</feature>
<feature type="region of interest" description="Disordered" evidence="1">
    <location>
        <begin position="103"/>
        <end position="138"/>
    </location>
</feature>